<comment type="similarity">
    <text evidence="1">Belongs to the tpcK family.</text>
</comment>
<dbReference type="EMBL" id="JAXOVC010000009">
    <property type="protein sequence ID" value="KAK4497178.1"/>
    <property type="molecule type" value="Genomic_DNA"/>
</dbReference>
<evidence type="ECO:0000313" key="3">
    <source>
        <dbReference type="Proteomes" id="UP001305779"/>
    </source>
</evidence>
<evidence type="ECO:0008006" key="4">
    <source>
        <dbReference type="Google" id="ProtNLM"/>
    </source>
</evidence>
<proteinExistence type="inferred from homology"/>
<dbReference type="PANTHER" id="PTHR40260:SF2">
    <property type="entry name" value="BLR8190 PROTEIN"/>
    <property type="match status" value="1"/>
</dbReference>
<reference evidence="2 3" key="1">
    <citation type="journal article" date="2023" name="G3 (Bethesda)">
        <title>A chromosome-level genome assembly of Zasmidium syzygii isolated from banana leaves.</title>
        <authorList>
            <person name="van Westerhoven A.C."/>
            <person name="Mehrabi R."/>
            <person name="Talebi R."/>
            <person name="Steentjes M.B.F."/>
            <person name="Corcolon B."/>
            <person name="Chong P.A."/>
            <person name="Kema G.H.J."/>
            <person name="Seidl M.F."/>
        </authorList>
    </citation>
    <scope>NUCLEOTIDE SEQUENCE [LARGE SCALE GENOMIC DNA]</scope>
    <source>
        <strain evidence="2 3">P124</strain>
    </source>
</reference>
<dbReference type="InterPro" id="IPR009799">
    <property type="entry name" value="EthD_dom"/>
</dbReference>
<keyword evidence="3" id="KW-1185">Reference proteome</keyword>
<dbReference type="Proteomes" id="UP001305779">
    <property type="component" value="Unassembled WGS sequence"/>
</dbReference>
<dbReference type="NCBIfam" id="TIGR02118">
    <property type="entry name" value="EthD family reductase"/>
    <property type="match status" value="1"/>
</dbReference>
<sequence length="167" mass="18514">MTETLAKMADTLPHGLISDITDVDRVFKSARITNLVLEPECQWNTLEQQSSTATPTNPQNTTRTTKMATMTVLYPSGGTFNMPYYLSTHMPLAEKHWKPYGAKSWKVVKLGDDAPYAVQATIEWGSMEQFLKAAQGPEIKEIQGDVKNFSDKEPVVVFGEVVGKSEG</sequence>
<protein>
    <recommendedName>
        <fullName evidence="4">EthD domain-containing protein</fullName>
    </recommendedName>
</protein>
<evidence type="ECO:0000256" key="1">
    <source>
        <dbReference type="ARBA" id="ARBA00005986"/>
    </source>
</evidence>
<gene>
    <name evidence="2" type="ORF">PRZ48_011628</name>
</gene>
<organism evidence="2 3">
    <name type="scientific">Zasmidium cellare</name>
    <name type="common">Wine cellar mold</name>
    <name type="synonym">Racodium cellare</name>
    <dbReference type="NCBI Taxonomy" id="395010"/>
    <lineage>
        <taxon>Eukaryota</taxon>
        <taxon>Fungi</taxon>
        <taxon>Dikarya</taxon>
        <taxon>Ascomycota</taxon>
        <taxon>Pezizomycotina</taxon>
        <taxon>Dothideomycetes</taxon>
        <taxon>Dothideomycetidae</taxon>
        <taxon>Mycosphaerellales</taxon>
        <taxon>Mycosphaerellaceae</taxon>
        <taxon>Zasmidium</taxon>
    </lineage>
</organism>
<dbReference type="PANTHER" id="PTHR40260">
    <property type="entry name" value="BLR8190 PROTEIN"/>
    <property type="match status" value="1"/>
</dbReference>
<dbReference type="Gene3D" id="3.30.70.100">
    <property type="match status" value="1"/>
</dbReference>
<dbReference type="SUPFAM" id="SSF54909">
    <property type="entry name" value="Dimeric alpha+beta barrel"/>
    <property type="match status" value="1"/>
</dbReference>
<dbReference type="InterPro" id="IPR011008">
    <property type="entry name" value="Dimeric_a/b-barrel"/>
</dbReference>
<accession>A0ABR0E6W8</accession>
<comment type="caution">
    <text evidence="2">The sequence shown here is derived from an EMBL/GenBank/DDBJ whole genome shotgun (WGS) entry which is preliminary data.</text>
</comment>
<evidence type="ECO:0000313" key="2">
    <source>
        <dbReference type="EMBL" id="KAK4497178.1"/>
    </source>
</evidence>
<name>A0ABR0E6W8_ZASCE</name>